<sequence>MKNQKILVVDDDPIIRKLTWRAFQSTGLLIYQADSIDSAIDISSRISFDLFLLDVGLTYENDGYYLAQHLREHFPLTPIIFLSGKTEEQDIITGLETGADYYITKPFSIDYLKAQVTSTLNRYQTIKKDLKPVAEKVNVGPFQFDKKTFSFYKNEDKIEMSSKEANLMLFFMENPNQVFSKEQILLNVWNDQSGEANLVKVYINYLRNKIEDDPKKPEFLKTIWGIGYSFTIN</sequence>
<evidence type="ECO:0000313" key="10">
    <source>
        <dbReference type="EMBL" id="RSU16517.1"/>
    </source>
</evidence>
<evidence type="ECO:0000256" key="4">
    <source>
        <dbReference type="ARBA" id="ARBA00023125"/>
    </source>
</evidence>
<feature type="domain" description="OmpR/PhoB-type" evidence="9">
    <location>
        <begin position="134"/>
        <end position="232"/>
    </location>
</feature>
<evidence type="ECO:0000256" key="6">
    <source>
        <dbReference type="PROSITE-ProRule" id="PRU00169"/>
    </source>
</evidence>
<dbReference type="SUPFAM" id="SSF46894">
    <property type="entry name" value="C-terminal effector domain of the bipartite response regulators"/>
    <property type="match status" value="1"/>
</dbReference>
<dbReference type="PANTHER" id="PTHR48111:SF40">
    <property type="entry name" value="PHOSPHATE REGULON TRANSCRIPTIONAL REGULATORY PROTEIN PHOB"/>
    <property type="match status" value="1"/>
</dbReference>
<dbReference type="GO" id="GO:0000156">
    <property type="term" value="F:phosphorelay response regulator activity"/>
    <property type="evidence" value="ECO:0007669"/>
    <property type="project" value="TreeGrafter"/>
</dbReference>
<dbReference type="PANTHER" id="PTHR48111">
    <property type="entry name" value="REGULATOR OF RPOS"/>
    <property type="match status" value="1"/>
</dbReference>
<dbReference type="InterPro" id="IPR001789">
    <property type="entry name" value="Sig_transdc_resp-reg_receiver"/>
</dbReference>
<evidence type="ECO:0000256" key="2">
    <source>
        <dbReference type="ARBA" id="ARBA00023012"/>
    </source>
</evidence>
<dbReference type="GO" id="GO:0000976">
    <property type="term" value="F:transcription cis-regulatory region binding"/>
    <property type="evidence" value="ECO:0007669"/>
    <property type="project" value="TreeGrafter"/>
</dbReference>
<dbReference type="EMBL" id="NGKB01000002">
    <property type="protein sequence ID" value="RSU16517.1"/>
    <property type="molecule type" value="Genomic_DNA"/>
</dbReference>
<name>A0A430B8D9_9ENTE</name>
<dbReference type="OrthoDB" id="9790442at2"/>
<dbReference type="Pfam" id="PF00486">
    <property type="entry name" value="Trans_reg_C"/>
    <property type="match status" value="1"/>
</dbReference>
<evidence type="ECO:0000256" key="5">
    <source>
        <dbReference type="ARBA" id="ARBA00023163"/>
    </source>
</evidence>
<dbReference type="SMART" id="SM00448">
    <property type="entry name" value="REC"/>
    <property type="match status" value="1"/>
</dbReference>
<comment type="caution">
    <text evidence="10">The sequence shown here is derived from an EMBL/GenBank/DDBJ whole genome shotgun (WGS) entry which is preliminary data.</text>
</comment>
<dbReference type="InterPro" id="IPR016032">
    <property type="entry name" value="Sig_transdc_resp-reg_C-effctor"/>
</dbReference>
<dbReference type="PROSITE" id="PS51755">
    <property type="entry name" value="OMPR_PHOB"/>
    <property type="match status" value="1"/>
</dbReference>
<keyword evidence="4 7" id="KW-0238">DNA-binding</keyword>
<organism evidence="10 11">
    <name type="scientific">Vagococcus carniphilus</name>
    <dbReference type="NCBI Taxonomy" id="218144"/>
    <lineage>
        <taxon>Bacteria</taxon>
        <taxon>Bacillati</taxon>
        <taxon>Bacillota</taxon>
        <taxon>Bacilli</taxon>
        <taxon>Lactobacillales</taxon>
        <taxon>Enterococcaceae</taxon>
        <taxon>Vagococcus</taxon>
    </lineage>
</organism>
<keyword evidence="3" id="KW-0805">Transcription regulation</keyword>
<keyword evidence="2" id="KW-0902">Two-component regulatory system</keyword>
<dbReference type="AlphaFoldDB" id="A0A430B8D9"/>
<evidence type="ECO:0000256" key="1">
    <source>
        <dbReference type="ARBA" id="ARBA00022553"/>
    </source>
</evidence>
<dbReference type="GO" id="GO:0006355">
    <property type="term" value="P:regulation of DNA-templated transcription"/>
    <property type="evidence" value="ECO:0007669"/>
    <property type="project" value="InterPro"/>
</dbReference>
<evidence type="ECO:0000259" key="9">
    <source>
        <dbReference type="PROSITE" id="PS51755"/>
    </source>
</evidence>
<dbReference type="Pfam" id="PF00072">
    <property type="entry name" value="Response_reg"/>
    <property type="match status" value="1"/>
</dbReference>
<feature type="domain" description="Response regulatory" evidence="8">
    <location>
        <begin position="5"/>
        <end position="120"/>
    </location>
</feature>
<accession>A0A430B8D9</accession>
<dbReference type="SMART" id="SM00862">
    <property type="entry name" value="Trans_reg_C"/>
    <property type="match status" value="1"/>
</dbReference>
<dbReference type="InterPro" id="IPR036388">
    <property type="entry name" value="WH-like_DNA-bd_sf"/>
</dbReference>
<dbReference type="PROSITE" id="PS50110">
    <property type="entry name" value="RESPONSE_REGULATORY"/>
    <property type="match status" value="1"/>
</dbReference>
<dbReference type="InterPro" id="IPR039420">
    <property type="entry name" value="WalR-like"/>
</dbReference>
<feature type="modified residue" description="4-aspartylphosphate" evidence="6">
    <location>
        <position position="54"/>
    </location>
</feature>
<proteinExistence type="predicted"/>
<dbReference type="CDD" id="cd00383">
    <property type="entry name" value="trans_reg_C"/>
    <property type="match status" value="1"/>
</dbReference>
<keyword evidence="5" id="KW-0804">Transcription</keyword>
<dbReference type="RefSeq" id="WP_126791789.1">
    <property type="nucleotide sequence ID" value="NZ_CP060720.1"/>
</dbReference>
<dbReference type="SUPFAM" id="SSF52172">
    <property type="entry name" value="CheY-like"/>
    <property type="match status" value="1"/>
</dbReference>
<evidence type="ECO:0000313" key="11">
    <source>
        <dbReference type="Proteomes" id="UP000288028"/>
    </source>
</evidence>
<dbReference type="InterPro" id="IPR011006">
    <property type="entry name" value="CheY-like_superfamily"/>
</dbReference>
<dbReference type="Gene3D" id="3.40.50.2300">
    <property type="match status" value="1"/>
</dbReference>
<dbReference type="GO" id="GO:0005829">
    <property type="term" value="C:cytosol"/>
    <property type="evidence" value="ECO:0007669"/>
    <property type="project" value="TreeGrafter"/>
</dbReference>
<dbReference type="InterPro" id="IPR001867">
    <property type="entry name" value="OmpR/PhoB-type_DNA-bd"/>
</dbReference>
<dbReference type="GO" id="GO:0032993">
    <property type="term" value="C:protein-DNA complex"/>
    <property type="evidence" value="ECO:0007669"/>
    <property type="project" value="TreeGrafter"/>
</dbReference>
<protein>
    <submittedName>
        <fullName evidence="10">DNA-binding response regulator</fullName>
    </submittedName>
</protein>
<dbReference type="Proteomes" id="UP000288028">
    <property type="component" value="Unassembled WGS sequence"/>
</dbReference>
<gene>
    <name evidence="10" type="ORF">CBF28_03040</name>
</gene>
<feature type="DNA-binding region" description="OmpR/PhoB-type" evidence="7">
    <location>
        <begin position="134"/>
        <end position="232"/>
    </location>
</feature>
<reference evidence="10 11" key="1">
    <citation type="submission" date="2017-05" db="EMBL/GenBank/DDBJ databases">
        <title>Vagococcus spp. assemblies.</title>
        <authorList>
            <person name="Gulvik C.A."/>
        </authorList>
    </citation>
    <scope>NUCLEOTIDE SEQUENCE [LARGE SCALE GENOMIC DNA]</scope>
    <source>
        <strain evidence="10 11">SS1714</strain>
    </source>
</reference>
<keyword evidence="1 6" id="KW-0597">Phosphoprotein</keyword>
<evidence type="ECO:0000256" key="7">
    <source>
        <dbReference type="PROSITE-ProRule" id="PRU01091"/>
    </source>
</evidence>
<dbReference type="CDD" id="cd17574">
    <property type="entry name" value="REC_OmpR"/>
    <property type="match status" value="1"/>
</dbReference>
<dbReference type="Gene3D" id="1.10.10.10">
    <property type="entry name" value="Winged helix-like DNA-binding domain superfamily/Winged helix DNA-binding domain"/>
    <property type="match status" value="1"/>
</dbReference>
<dbReference type="GeneID" id="95580379"/>
<keyword evidence="11" id="KW-1185">Reference proteome</keyword>
<evidence type="ECO:0000256" key="3">
    <source>
        <dbReference type="ARBA" id="ARBA00023015"/>
    </source>
</evidence>
<evidence type="ECO:0000259" key="8">
    <source>
        <dbReference type="PROSITE" id="PS50110"/>
    </source>
</evidence>